<keyword evidence="6 8" id="KW-0472">Membrane</keyword>
<keyword evidence="11" id="KW-1185">Reference proteome</keyword>
<evidence type="ECO:0000256" key="3">
    <source>
        <dbReference type="ARBA" id="ARBA00022801"/>
    </source>
</evidence>
<dbReference type="GO" id="GO:0042392">
    <property type="term" value="F:sphingosine-1-phosphate phosphatase activity"/>
    <property type="evidence" value="ECO:0007669"/>
    <property type="project" value="TreeGrafter"/>
</dbReference>
<dbReference type="Pfam" id="PF01569">
    <property type="entry name" value="PAP2"/>
    <property type="match status" value="1"/>
</dbReference>
<dbReference type="GO" id="GO:0005789">
    <property type="term" value="C:endoplasmic reticulum membrane"/>
    <property type="evidence" value="ECO:0007669"/>
    <property type="project" value="UniProtKB-SubCell"/>
</dbReference>
<dbReference type="AlphaFoldDB" id="A0A507QTH7"/>
<evidence type="ECO:0000256" key="6">
    <source>
        <dbReference type="ARBA" id="ARBA00023136"/>
    </source>
</evidence>
<dbReference type="STRING" id="5098.A0A507QTH7"/>
<evidence type="ECO:0000256" key="5">
    <source>
        <dbReference type="ARBA" id="ARBA00022989"/>
    </source>
</evidence>
<dbReference type="Proteomes" id="UP000319663">
    <property type="component" value="Unassembled WGS sequence"/>
</dbReference>
<evidence type="ECO:0000256" key="1">
    <source>
        <dbReference type="ARBA" id="ARBA00004477"/>
    </source>
</evidence>
<sequence length="510" mass="57524">MASSADKKKSNGVERRDAGLRSLDHYRKTLPHWRYKPRQMILPIVRFETPYLAWFQEKVRTPTLDTYFAFTANLGTHTFFTIFIPLLFWCGYARFGHAIVHLLASGVFFSGFMKDLLCLPRPLSPPLQRISMSESAALEYGFPSTHSTNAVSVATYILFLLRSPDSTLSARTTLMFEGLTYLYVCSILIGRLYCGMHGFLDVIVGSTMGILITYFQCTYGDAYDDHILSGSAKDVFLVALVILALVRIHPEPADDCPCFDDSVAFAGVLLGEAVAHWHFGQASSFWDLPYPSTAPYRIEYMGWPRTILRLCIGVLMVFAWREIMKPSLLQILPPIFRALEKAGLDLPRRFFTKASEYKNIPAHLHDHDVLPDFSEIPSILSTIRRRRAISVGPQSEADAYETLAYREKRRHDNLADGGTAPPAAEADHKHTLYNHSKIDEYEHMMGTGSPCLPPTGATTSDVDTTPLNQRTSPENDVEEFTEAELFSRIAKPRVRYDVEVVTKLIVYSGR</sequence>
<evidence type="ECO:0000256" key="8">
    <source>
        <dbReference type="SAM" id="Phobius"/>
    </source>
</evidence>
<dbReference type="SMART" id="SM00014">
    <property type="entry name" value="acidPPc"/>
    <property type="match status" value="1"/>
</dbReference>
<dbReference type="SUPFAM" id="SSF48317">
    <property type="entry name" value="Acid phosphatase/Vanadium-dependent haloperoxidase"/>
    <property type="match status" value="1"/>
</dbReference>
<proteinExistence type="inferred from homology"/>
<keyword evidence="2 8" id="KW-0812">Transmembrane</keyword>
<dbReference type="PANTHER" id="PTHR14969:SF28">
    <property type="entry name" value="DIHYDROSPHINGOSINE 1-PHOSPHATE PHOSPHATASE LCB3-RELATED"/>
    <property type="match status" value="1"/>
</dbReference>
<keyword evidence="4" id="KW-0256">Endoplasmic reticulum</keyword>
<evidence type="ECO:0000256" key="4">
    <source>
        <dbReference type="ARBA" id="ARBA00022824"/>
    </source>
</evidence>
<protein>
    <recommendedName>
        <fullName evidence="9">Phosphatidic acid phosphatase type 2/haloperoxidase domain-containing protein</fullName>
    </recommendedName>
</protein>
<organism evidence="10 11">
    <name type="scientific">Monascus purpureus</name>
    <name type="common">Red mold</name>
    <name type="synonym">Monascus anka</name>
    <dbReference type="NCBI Taxonomy" id="5098"/>
    <lineage>
        <taxon>Eukaryota</taxon>
        <taxon>Fungi</taxon>
        <taxon>Dikarya</taxon>
        <taxon>Ascomycota</taxon>
        <taxon>Pezizomycotina</taxon>
        <taxon>Eurotiomycetes</taxon>
        <taxon>Eurotiomycetidae</taxon>
        <taxon>Eurotiales</taxon>
        <taxon>Aspergillaceae</taxon>
        <taxon>Monascus</taxon>
    </lineage>
</organism>
<keyword evidence="3" id="KW-0378">Hydrolase</keyword>
<evidence type="ECO:0000256" key="7">
    <source>
        <dbReference type="ARBA" id="ARBA00038324"/>
    </source>
</evidence>
<dbReference type="InterPro" id="IPR036938">
    <property type="entry name" value="PAP2/HPO_sf"/>
</dbReference>
<dbReference type="PANTHER" id="PTHR14969">
    <property type="entry name" value="SPHINGOSINE-1-PHOSPHATE PHOSPHOHYDROLASE"/>
    <property type="match status" value="1"/>
</dbReference>
<reference evidence="10 11" key="1">
    <citation type="submission" date="2019-06" db="EMBL/GenBank/DDBJ databases">
        <title>Wine fermentation using esterase from Monascus purpureus.</title>
        <authorList>
            <person name="Geng C."/>
            <person name="Zhang Y."/>
        </authorList>
    </citation>
    <scope>NUCLEOTIDE SEQUENCE [LARGE SCALE GENOMIC DNA]</scope>
    <source>
        <strain evidence="10">HQ1</strain>
    </source>
</reference>
<evidence type="ECO:0000313" key="10">
    <source>
        <dbReference type="EMBL" id="TQB70352.1"/>
    </source>
</evidence>
<feature type="domain" description="Phosphatidic acid phosphatase type 2/haloperoxidase" evidence="9">
    <location>
        <begin position="98"/>
        <end position="217"/>
    </location>
</feature>
<comment type="subcellular location">
    <subcellularLocation>
        <location evidence="1">Endoplasmic reticulum membrane</location>
        <topology evidence="1">Multi-pass membrane protein</topology>
    </subcellularLocation>
</comment>
<dbReference type="InterPro" id="IPR000326">
    <property type="entry name" value="PAP2/HPO"/>
</dbReference>
<evidence type="ECO:0000256" key="2">
    <source>
        <dbReference type="ARBA" id="ARBA00022692"/>
    </source>
</evidence>
<evidence type="ECO:0000259" key="9">
    <source>
        <dbReference type="SMART" id="SM00014"/>
    </source>
</evidence>
<keyword evidence="5 8" id="KW-1133">Transmembrane helix</keyword>
<comment type="caution">
    <text evidence="10">The sequence shown here is derived from an EMBL/GenBank/DDBJ whole genome shotgun (WGS) entry which is preliminary data.</text>
</comment>
<feature type="transmembrane region" description="Helical" evidence="8">
    <location>
        <begin position="67"/>
        <end position="89"/>
    </location>
</feature>
<dbReference type="EMBL" id="VIFY01000111">
    <property type="protein sequence ID" value="TQB70352.1"/>
    <property type="molecule type" value="Genomic_DNA"/>
</dbReference>
<dbReference type="Gene3D" id="1.20.144.10">
    <property type="entry name" value="Phosphatidic acid phosphatase type 2/haloperoxidase"/>
    <property type="match status" value="1"/>
</dbReference>
<gene>
    <name evidence="10" type="ORF">MPDQ_000618</name>
</gene>
<dbReference type="CDD" id="cd03388">
    <property type="entry name" value="PAP2_SPPase1"/>
    <property type="match status" value="1"/>
</dbReference>
<name>A0A507QTH7_MONPU</name>
<evidence type="ECO:0000313" key="11">
    <source>
        <dbReference type="Proteomes" id="UP000319663"/>
    </source>
</evidence>
<comment type="similarity">
    <text evidence="7">Belongs to the type 2 lipid phosphate phosphatase family.</text>
</comment>
<accession>A0A507QTH7</accession>